<reference evidence="1 2" key="1">
    <citation type="submission" date="2019-08" db="EMBL/GenBank/DDBJ databases">
        <title>Amphibian skin-associated Pigmentiphaga: genome sequence and occurrence across geography and hosts.</title>
        <authorList>
            <person name="Bletz M.C."/>
            <person name="Bunk B."/>
            <person name="Sproeer C."/>
            <person name="Biwer P."/>
            <person name="Reiter S."/>
            <person name="Rabemananjara F.C.E."/>
            <person name="Schulz S."/>
            <person name="Overmann J."/>
            <person name="Vences M."/>
        </authorList>
    </citation>
    <scope>NUCLEOTIDE SEQUENCE [LARGE SCALE GENOMIC DNA]</scope>
    <source>
        <strain evidence="1 2">Mada1488</strain>
    </source>
</reference>
<dbReference type="RefSeq" id="WP_148812090.1">
    <property type="nucleotide sequence ID" value="NZ_CP043046.1"/>
</dbReference>
<proteinExistence type="predicted"/>
<protein>
    <submittedName>
        <fullName evidence="1">DUF1289 domain-containing protein</fullName>
    </submittedName>
</protein>
<dbReference type="PANTHER" id="PTHR35175">
    <property type="entry name" value="DUF1289 DOMAIN-CONTAINING PROTEIN"/>
    <property type="match status" value="1"/>
</dbReference>
<dbReference type="InterPro" id="IPR010710">
    <property type="entry name" value="DUF1289"/>
</dbReference>
<dbReference type="AlphaFoldDB" id="A0A5C0ASJ8"/>
<accession>A0A5C0ASJ8</accession>
<sequence length="88" mass="9672">MSASLPLPKVAVQFDPAVDPDPVPSPCVSACKISLVDGWCESCTRSLDEIKAWRAADNDARRAIWRNLPDRRAQRLAELAQAADRKLA</sequence>
<dbReference type="KEGG" id="pacr:FXN63_01260"/>
<keyword evidence="2" id="KW-1185">Reference proteome</keyword>
<gene>
    <name evidence="1" type="ORF">FXN63_01260</name>
</gene>
<dbReference type="Pfam" id="PF06945">
    <property type="entry name" value="DUF1289"/>
    <property type="match status" value="1"/>
</dbReference>
<dbReference type="EMBL" id="CP043046">
    <property type="protein sequence ID" value="QEI04616.1"/>
    <property type="molecule type" value="Genomic_DNA"/>
</dbReference>
<organism evidence="1 2">
    <name type="scientific">Pigmentiphaga aceris</name>
    <dbReference type="NCBI Taxonomy" id="1940612"/>
    <lineage>
        <taxon>Bacteria</taxon>
        <taxon>Pseudomonadati</taxon>
        <taxon>Pseudomonadota</taxon>
        <taxon>Betaproteobacteria</taxon>
        <taxon>Burkholderiales</taxon>
        <taxon>Alcaligenaceae</taxon>
        <taxon>Pigmentiphaga</taxon>
    </lineage>
</organism>
<dbReference type="PANTHER" id="PTHR35175:SF2">
    <property type="entry name" value="DUF1289 DOMAIN-CONTAINING PROTEIN"/>
    <property type="match status" value="1"/>
</dbReference>
<evidence type="ECO:0000313" key="2">
    <source>
        <dbReference type="Proteomes" id="UP000325161"/>
    </source>
</evidence>
<name>A0A5C0ASJ8_9BURK</name>
<dbReference type="Proteomes" id="UP000325161">
    <property type="component" value="Chromosome"/>
</dbReference>
<evidence type="ECO:0000313" key="1">
    <source>
        <dbReference type="EMBL" id="QEI04616.1"/>
    </source>
</evidence>